<dbReference type="Gene3D" id="2.40.50.140">
    <property type="entry name" value="Nucleic acid-binding proteins"/>
    <property type="match status" value="1"/>
</dbReference>
<accession>A0ABP0L2X3</accession>
<proteinExistence type="predicted"/>
<comment type="caution">
    <text evidence="3">The sequence shown here is derived from an EMBL/GenBank/DDBJ whole genome shotgun (WGS) entry which is preliminary data.</text>
</comment>
<dbReference type="Pfam" id="PF00575">
    <property type="entry name" value="S1"/>
    <property type="match status" value="1"/>
</dbReference>
<dbReference type="PROSITE" id="PS50126">
    <property type="entry name" value="S1"/>
    <property type="match status" value="1"/>
</dbReference>
<organism evidence="3 4">
    <name type="scientific">Durusdinium trenchii</name>
    <dbReference type="NCBI Taxonomy" id="1381693"/>
    <lineage>
        <taxon>Eukaryota</taxon>
        <taxon>Sar</taxon>
        <taxon>Alveolata</taxon>
        <taxon>Dinophyceae</taxon>
        <taxon>Suessiales</taxon>
        <taxon>Symbiodiniaceae</taxon>
        <taxon>Durusdinium</taxon>
    </lineage>
</organism>
<name>A0ABP0L2X3_9DINO</name>
<protein>
    <recommendedName>
        <fullName evidence="2">S1 motif domain-containing protein</fullName>
    </recommendedName>
</protein>
<sequence length="163" mass="18406">MEAFHDYDWRECEVIEVSGGRSKVRFLDGEEREVTQVREPAVPLYMLYVGQGCEGIVTRINPDGEAFVDIGAETCGQIPGRLLGSGAFMRKTIDLGQMIDVWISGVDAGKQRLLLTPWKGCAHLAEEVSSRQQRFRNYILQREPQSLRTAPQTKKKGYESKKV</sequence>
<dbReference type="InterPro" id="IPR003029">
    <property type="entry name" value="S1_domain"/>
</dbReference>
<gene>
    <name evidence="3" type="ORF">CCMP2556_LOCUS19109</name>
</gene>
<dbReference type="SUPFAM" id="SSF50249">
    <property type="entry name" value="Nucleic acid-binding proteins"/>
    <property type="match status" value="1"/>
</dbReference>
<dbReference type="EMBL" id="CAXAMN010011046">
    <property type="protein sequence ID" value="CAK9033522.1"/>
    <property type="molecule type" value="Genomic_DNA"/>
</dbReference>
<evidence type="ECO:0000313" key="4">
    <source>
        <dbReference type="Proteomes" id="UP001642484"/>
    </source>
</evidence>
<feature type="domain" description="S1 motif" evidence="2">
    <location>
        <begin position="50"/>
        <end position="118"/>
    </location>
</feature>
<dbReference type="InterPro" id="IPR012340">
    <property type="entry name" value="NA-bd_OB-fold"/>
</dbReference>
<reference evidence="3 4" key="1">
    <citation type="submission" date="2024-02" db="EMBL/GenBank/DDBJ databases">
        <authorList>
            <person name="Chen Y."/>
            <person name="Shah S."/>
            <person name="Dougan E. K."/>
            <person name="Thang M."/>
            <person name="Chan C."/>
        </authorList>
    </citation>
    <scope>NUCLEOTIDE SEQUENCE [LARGE SCALE GENOMIC DNA]</scope>
</reference>
<feature type="region of interest" description="Disordered" evidence="1">
    <location>
        <begin position="143"/>
        <end position="163"/>
    </location>
</feature>
<evidence type="ECO:0000259" key="2">
    <source>
        <dbReference type="PROSITE" id="PS50126"/>
    </source>
</evidence>
<keyword evidence="4" id="KW-1185">Reference proteome</keyword>
<dbReference type="Proteomes" id="UP001642484">
    <property type="component" value="Unassembled WGS sequence"/>
</dbReference>
<evidence type="ECO:0000256" key="1">
    <source>
        <dbReference type="SAM" id="MobiDB-lite"/>
    </source>
</evidence>
<evidence type="ECO:0000313" key="3">
    <source>
        <dbReference type="EMBL" id="CAK9033522.1"/>
    </source>
</evidence>
<feature type="compositionally biased region" description="Polar residues" evidence="1">
    <location>
        <begin position="143"/>
        <end position="152"/>
    </location>
</feature>